<dbReference type="PROSITE" id="PS50810">
    <property type="entry name" value="FRATAXIN_2"/>
    <property type="match status" value="1"/>
</dbReference>
<comment type="function">
    <text evidence="4">Involved in iron-sulfur (Fe-S) cluster assembly. May act as a regulator of Fe-S biogenesis.</text>
</comment>
<dbReference type="NCBIfam" id="TIGR03421">
    <property type="entry name" value="FeS_CyaY"/>
    <property type="match status" value="1"/>
</dbReference>
<dbReference type="InterPro" id="IPR036524">
    <property type="entry name" value="Frataxin/CyaY_sf"/>
</dbReference>
<dbReference type="Gene3D" id="3.30.920.10">
    <property type="entry name" value="Frataxin/CyaY"/>
    <property type="match status" value="1"/>
</dbReference>
<evidence type="ECO:0000256" key="1">
    <source>
        <dbReference type="ARBA" id="ARBA00008183"/>
    </source>
</evidence>
<sequence>MDEKLFNPLAEQELDRIERAFEAAGIDVEVQPGGVLQIEFDDGSQMIINRHSAAREIWVAAKLGGFHFRPDAGQWIGTRDGVELWAALNRLASAQAGETVTLVRPA</sequence>
<evidence type="ECO:0000313" key="6">
    <source>
        <dbReference type="Proteomes" id="UP000663570"/>
    </source>
</evidence>
<accession>A0ABX7M4V3</accession>
<gene>
    <name evidence="4 5" type="primary">cyaY</name>
    <name evidence="5" type="ORF">JY500_20340</name>
</gene>
<dbReference type="HAMAP" id="MF_00142">
    <property type="entry name" value="CyaY"/>
    <property type="match status" value="1"/>
</dbReference>
<protein>
    <recommendedName>
        <fullName evidence="4">Iron-sulfur cluster assembly protein CyaY</fullName>
    </recommendedName>
</protein>
<proteinExistence type="inferred from homology"/>
<dbReference type="RefSeq" id="WP_172202456.1">
    <property type="nucleotide sequence ID" value="NZ_CP071060.1"/>
</dbReference>
<reference evidence="5 6" key="1">
    <citation type="submission" date="2021-02" db="EMBL/GenBank/DDBJ databases">
        <title>Niveibacterium changnyeongensis HC41.</title>
        <authorList>
            <person name="Kang M."/>
        </authorList>
    </citation>
    <scope>NUCLEOTIDE SEQUENCE [LARGE SCALE GENOMIC DNA]</scope>
    <source>
        <strain evidence="5 6">HC41</strain>
    </source>
</reference>
<evidence type="ECO:0000256" key="4">
    <source>
        <dbReference type="HAMAP-Rule" id="MF_00142"/>
    </source>
</evidence>
<comment type="similarity">
    <text evidence="1 4">Belongs to the frataxin family.</text>
</comment>
<dbReference type="Proteomes" id="UP000663570">
    <property type="component" value="Chromosome"/>
</dbReference>
<dbReference type="InterPro" id="IPR047584">
    <property type="entry name" value="CyaY"/>
</dbReference>
<organism evidence="5 6">
    <name type="scientific">Niveibacterium microcysteis</name>
    <dbReference type="NCBI Taxonomy" id="2811415"/>
    <lineage>
        <taxon>Bacteria</taxon>
        <taxon>Pseudomonadati</taxon>
        <taxon>Pseudomonadota</taxon>
        <taxon>Betaproteobacteria</taxon>
        <taxon>Rhodocyclales</taxon>
        <taxon>Rhodocyclaceae</taxon>
        <taxon>Niveibacterium</taxon>
    </lineage>
</organism>
<evidence type="ECO:0000256" key="2">
    <source>
        <dbReference type="ARBA" id="ARBA00022723"/>
    </source>
</evidence>
<keyword evidence="6" id="KW-1185">Reference proteome</keyword>
<dbReference type="InterPro" id="IPR002908">
    <property type="entry name" value="Frataxin/CyaY"/>
</dbReference>
<keyword evidence="3 4" id="KW-0408">Iron</keyword>
<dbReference type="EMBL" id="CP071060">
    <property type="protein sequence ID" value="QSI76776.1"/>
    <property type="molecule type" value="Genomic_DNA"/>
</dbReference>
<dbReference type="CDD" id="cd00503">
    <property type="entry name" value="Frataxin"/>
    <property type="match status" value="1"/>
</dbReference>
<keyword evidence="2 4" id="KW-0479">Metal-binding</keyword>
<evidence type="ECO:0000313" key="5">
    <source>
        <dbReference type="EMBL" id="QSI76776.1"/>
    </source>
</evidence>
<evidence type="ECO:0000256" key="3">
    <source>
        <dbReference type="ARBA" id="ARBA00023004"/>
    </source>
</evidence>
<dbReference type="PROSITE" id="PS01344">
    <property type="entry name" value="FRATAXIN_1"/>
    <property type="match status" value="1"/>
</dbReference>
<dbReference type="SMART" id="SM01219">
    <property type="entry name" value="Frataxin_Cyay"/>
    <property type="match status" value="1"/>
</dbReference>
<dbReference type="SUPFAM" id="SSF55387">
    <property type="entry name" value="Frataxin/Nqo15-like"/>
    <property type="match status" value="1"/>
</dbReference>
<dbReference type="Pfam" id="PF01491">
    <property type="entry name" value="Frataxin_Cyay"/>
    <property type="match status" value="1"/>
</dbReference>
<dbReference type="PANTHER" id="PTHR16821:SF2">
    <property type="entry name" value="FRATAXIN, MITOCHONDRIAL"/>
    <property type="match status" value="1"/>
</dbReference>
<name>A0ABX7M4V3_9RHOO</name>
<dbReference type="PANTHER" id="PTHR16821">
    <property type="entry name" value="FRATAXIN"/>
    <property type="match status" value="1"/>
</dbReference>
<dbReference type="InterPro" id="IPR020895">
    <property type="entry name" value="Frataxin_CS"/>
</dbReference>